<protein>
    <recommendedName>
        <fullName evidence="4">Kinesin motor domain-containing protein</fullName>
    </recommendedName>
</protein>
<reference evidence="5" key="1">
    <citation type="submission" date="2021-01" db="UniProtKB">
        <authorList>
            <consortium name="EnsemblPlants"/>
        </authorList>
    </citation>
    <scope>IDENTIFICATION</scope>
</reference>
<dbReference type="InterPro" id="IPR027417">
    <property type="entry name" value="P-loop_NTPase"/>
</dbReference>
<dbReference type="EnsemblPlants" id="Kaladp0098s0108.1.v1.1">
    <property type="protein sequence ID" value="Kaladp0098s0108.1.v1.1"/>
    <property type="gene ID" value="Kaladp0098s0108.v1.1"/>
</dbReference>
<comment type="caution">
    <text evidence="3">Lacks conserved residue(s) required for the propagation of feature annotation.</text>
</comment>
<comment type="similarity">
    <text evidence="3">Belongs to the TRAFAC class myosin-kinesin ATPase superfamily. Kinesin family.</text>
</comment>
<dbReference type="GO" id="GO:0005524">
    <property type="term" value="F:ATP binding"/>
    <property type="evidence" value="ECO:0007669"/>
    <property type="project" value="InterPro"/>
</dbReference>
<dbReference type="GO" id="GO:0003777">
    <property type="term" value="F:microtubule motor activity"/>
    <property type="evidence" value="ECO:0007669"/>
    <property type="project" value="InterPro"/>
</dbReference>
<dbReference type="SUPFAM" id="SSF52540">
    <property type="entry name" value="P-loop containing nucleoside triphosphate hydrolases"/>
    <property type="match status" value="1"/>
</dbReference>
<dbReference type="PANTHER" id="PTHR47968:SF75">
    <property type="entry name" value="CENTROMERE-ASSOCIATED PROTEIN E"/>
    <property type="match status" value="1"/>
</dbReference>
<dbReference type="AlphaFoldDB" id="A0A7N1A4M1"/>
<accession>A0A7N1A4M1</accession>
<dbReference type="Proteomes" id="UP000594263">
    <property type="component" value="Unplaced"/>
</dbReference>
<evidence type="ECO:0000256" key="1">
    <source>
        <dbReference type="ARBA" id="ARBA00023054"/>
    </source>
</evidence>
<keyword evidence="1" id="KW-0175">Coiled coil</keyword>
<dbReference type="PANTHER" id="PTHR47968">
    <property type="entry name" value="CENTROMERE PROTEIN E"/>
    <property type="match status" value="1"/>
</dbReference>
<evidence type="ECO:0000313" key="6">
    <source>
        <dbReference type="Proteomes" id="UP000594263"/>
    </source>
</evidence>
<dbReference type="InterPro" id="IPR001752">
    <property type="entry name" value="Kinesin_motor_dom"/>
</dbReference>
<dbReference type="InterPro" id="IPR027640">
    <property type="entry name" value="Kinesin-like_fam"/>
</dbReference>
<name>A0A7N1A4M1_KALFE</name>
<dbReference type="Gene3D" id="3.40.850.10">
    <property type="entry name" value="Kinesin motor domain"/>
    <property type="match status" value="1"/>
</dbReference>
<dbReference type="Gramene" id="Kaladp0098s0108.1.v1.1">
    <property type="protein sequence ID" value="Kaladp0098s0108.1.v1.1"/>
    <property type="gene ID" value="Kaladp0098s0108.v1.1"/>
</dbReference>
<evidence type="ECO:0000256" key="3">
    <source>
        <dbReference type="PROSITE-ProRule" id="PRU00283"/>
    </source>
</evidence>
<dbReference type="GO" id="GO:0007018">
    <property type="term" value="P:microtubule-based movement"/>
    <property type="evidence" value="ECO:0007669"/>
    <property type="project" value="InterPro"/>
</dbReference>
<dbReference type="InterPro" id="IPR036961">
    <property type="entry name" value="Kinesin_motor_dom_sf"/>
</dbReference>
<proteinExistence type="inferred from homology"/>
<evidence type="ECO:0000256" key="2">
    <source>
        <dbReference type="ARBA" id="ARBA00023175"/>
    </source>
</evidence>
<dbReference type="OMA" id="FGEDCRT"/>
<dbReference type="PROSITE" id="PS50067">
    <property type="entry name" value="KINESIN_MOTOR_2"/>
    <property type="match status" value="1"/>
</dbReference>
<evidence type="ECO:0000259" key="4">
    <source>
        <dbReference type="PROSITE" id="PS50067"/>
    </source>
</evidence>
<evidence type="ECO:0000313" key="5">
    <source>
        <dbReference type="EnsemblPlants" id="Kaladp0098s0108.1.v1.1"/>
    </source>
</evidence>
<dbReference type="GO" id="GO:0008017">
    <property type="term" value="F:microtubule binding"/>
    <property type="evidence" value="ECO:0007669"/>
    <property type="project" value="InterPro"/>
</dbReference>
<organism evidence="5 6">
    <name type="scientific">Kalanchoe fedtschenkoi</name>
    <name type="common">Lavender scallops</name>
    <name type="synonym">South American air plant</name>
    <dbReference type="NCBI Taxonomy" id="63787"/>
    <lineage>
        <taxon>Eukaryota</taxon>
        <taxon>Viridiplantae</taxon>
        <taxon>Streptophyta</taxon>
        <taxon>Embryophyta</taxon>
        <taxon>Tracheophyta</taxon>
        <taxon>Spermatophyta</taxon>
        <taxon>Magnoliopsida</taxon>
        <taxon>eudicotyledons</taxon>
        <taxon>Gunneridae</taxon>
        <taxon>Pentapetalae</taxon>
        <taxon>Saxifragales</taxon>
        <taxon>Crassulaceae</taxon>
        <taxon>Kalanchoe</taxon>
    </lineage>
</organism>
<keyword evidence="6" id="KW-1185">Reference proteome</keyword>
<sequence length="87" mass="9735">MEKQQRIHVTVRARPLSEEDAKTSPWRISGNLISFSNNSSKFEFDRIFGGDCKTDEVYRAGTKEIVSGAVRGFNGTSDLISFASEIF</sequence>
<keyword evidence="2" id="KW-0505">Motor protein</keyword>
<feature type="domain" description="Kinesin motor" evidence="4">
    <location>
        <begin position="6"/>
        <end position="87"/>
    </location>
</feature>